<accession>A0AA86PQL8</accession>
<organism evidence="1">
    <name type="scientific">Hexamita inflata</name>
    <dbReference type="NCBI Taxonomy" id="28002"/>
    <lineage>
        <taxon>Eukaryota</taxon>
        <taxon>Metamonada</taxon>
        <taxon>Diplomonadida</taxon>
        <taxon>Hexamitidae</taxon>
        <taxon>Hexamitinae</taxon>
        <taxon>Hexamita</taxon>
    </lineage>
</organism>
<dbReference type="AlphaFoldDB" id="A0AA86PQL8"/>
<evidence type="ECO:0000313" key="3">
    <source>
        <dbReference type="Proteomes" id="UP001642409"/>
    </source>
</evidence>
<evidence type="ECO:0008006" key="4">
    <source>
        <dbReference type="Google" id="ProtNLM"/>
    </source>
</evidence>
<dbReference type="EMBL" id="CATOUU010000664">
    <property type="protein sequence ID" value="CAI9939332.1"/>
    <property type="molecule type" value="Genomic_DNA"/>
</dbReference>
<proteinExistence type="predicted"/>
<sequence length="257" mass="28608">MGCAAPSETEFTPDFEWLNTLCITYENELSIKKSFENEYIIFSGELQSGKPKCGRIDFKDKESNLLYFIGKIDSIINCQLAGEGLLMQAGKKSDIQMRGKIKNSTLNGLGELVQHDSTHIGTFVNGVLVKGCKKYNKGHSVTGYFKNGVKHGICTDQTPTGYVKALFEDNKVVKKLESVKKDENGSYHWIYKGEPTKYSGIKTHTPPESYDGEDKQIKCKWTYSGQFNDNGGEHGKGVLTFENGETISGQWNNGNSL</sequence>
<comment type="caution">
    <text evidence="1">The sequence shown here is derived from an EMBL/GenBank/DDBJ whole genome shotgun (WGS) entry which is preliminary data.</text>
</comment>
<dbReference type="SUPFAM" id="SSF82185">
    <property type="entry name" value="Histone H3 K4-specific methyltransferase SET7/9 N-terminal domain"/>
    <property type="match status" value="1"/>
</dbReference>
<evidence type="ECO:0000313" key="2">
    <source>
        <dbReference type="EMBL" id="CAL6011142.1"/>
    </source>
</evidence>
<gene>
    <name evidence="2" type="ORF">HINF_LOCUS22520</name>
    <name evidence="1" type="ORF">HINF_LOCUS26977</name>
</gene>
<keyword evidence="3" id="KW-1185">Reference proteome</keyword>
<name>A0AA86PQL8_9EUKA</name>
<dbReference type="Gene3D" id="2.20.110.10">
    <property type="entry name" value="Histone H3 K4-specific methyltransferase SET7/9 N-terminal domain"/>
    <property type="match status" value="1"/>
</dbReference>
<reference evidence="1" key="1">
    <citation type="submission" date="2023-06" db="EMBL/GenBank/DDBJ databases">
        <authorList>
            <person name="Kurt Z."/>
        </authorList>
    </citation>
    <scope>NUCLEOTIDE SEQUENCE</scope>
</reference>
<dbReference type="Proteomes" id="UP001642409">
    <property type="component" value="Unassembled WGS sequence"/>
</dbReference>
<protein>
    <recommendedName>
        <fullName evidence="4">MORN repeat protein</fullName>
    </recommendedName>
</protein>
<reference evidence="2 3" key="2">
    <citation type="submission" date="2024-07" db="EMBL/GenBank/DDBJ databases">
        <authorList>
            <person name="Akdeniz Z."/>
        </authorList>
    </citation>
    <scope>NUCLEOTIDE SEQUENCE [LARGE SCALE GENOMIC DNA]</scope>
</reference>
<evidence type="ECO:0000313" key="1">
    <source>
        <dbReference type="EMBL" id="CAI9939332.1"/>
    </source>
</evidence>
<dbReference type="EMBL" id="CAXDID020000063">
    <property type="protein sequence ID" value="CAL6011142.1"/>
    <property type="molecule type" value="Genomic_DNA"/>
</dbReference>